<accession>A0A921FZ10</accession>
<dbReference type="AlphaFoldDB" id="A0A921FZ10"/>
<comment type="caution">
    <text evidence="2">The sequence shown here is derived from an EMBL/GenBank/DDBJ whole genome shotgun (WGS) entry which is preliminary data.</text>
</comment>
<feature type="domain" description="N-acetyltransferase" evidence="1">
    <location>
        <begin position="3"/>
        <end position="160"/>
    </location>
</feature>
<dbReference type="CDD" id="cd04301">
    <property type="entry name" value="NAT_SF"/>
    <property type="match status" value="1"/>
</dbReference>
<dbReference type="PROSITE" id="PS51186">
    <property type="entry name" value="GNAT"/>
    <property type="match status" value="1"/>
</dbReference>
<reference evidence="2" key="2">
    <citation type="submission" date="2021-09" db="EMBL/GenBank/DDBJ databases">
        <authorList>
            <person name="Gilroy R."/>
        </authorList>
    </citation>
    <scope>NUCLEOTIDE SEQUENCE</scope>
    <source>
        <strain evidence="2">CHK171-7178</strain>
    </source>
</reference>
<dbReference type="EMBL" id="DYWT01000123">
    <property type="protein sequence ID" value="HJF31594.1"/>
    <property type="molecule type" value="Genomic_DNA"/>
</dbReference>
<dbReference type="SUPFAM" id="SSF55729">
    <property type="entry name" value="Acyl-CoA N-acyltransferases (Nat)"/>
    <property type="match status" value="1"/>
</dbReference>
<dbReference type="Gene3D" id="3.40.630.30">
    <property type="match status" value="1"/>
</dbReference>
<organism evidence="2 3">
    <name type="scientific">Sporosarcina psychrophila</name>
    <name type="common">Bacillus psychrophilus</name>
    <dbReference type="NCBI Taxonomy" id="1476"/>
    <lineage>
        <taxon>Bacteria</taxon>
        <taxon>Bacillati</taxon>
        <taxon>Bacillota</taxon>
        <taxon>Bacilli</taxon>
        <taxon>Bacillales</taxon>
        <taxon>Caryophanaceae</taxon>
        <taxon>Sporosarcina</taxon>
    </lineage>
</organism>
<dbReference type="PANTHER" id="PTHR43617">
    <property type="entry name" value="L-AMINO ACID N-ACETYLTRANSFERASE"/>
    <property type="match status" value="1"/>
</dbReference>
<sequence>MNFEIRSLERHDISFLRDMVYESAFVPEGQKPFPRTILDEPSVSKYVDRWGEQSGDIGLIAEKDEQAIGAIWLRLFDKERKGYGDDETPEIGIAIHKEFRGKGIGNALMRELETEARNYGYQKLCLSVDPRNPACRLYEQFGYVHVGWYDTYWTMEKELV</sequence>
<evidence type="ECO:0000313" key="3">
    <source>
        <dbReference type="Proteomes" id="UP000698173"/>
    </source>
</evidence>
<gene>
    <name evidence="2" type="ORF">K8V56_07425</name>
</gene>
<dbReference type="InterPro" id="IPR050276">
    <property type="entry name" value="MshD_Acetyltransferase"/>
</dbReference>
<evidence type="ECO:0000313" key="2">
    <source>
        <dbReference type="EMBL" id="HJF31594.1"/>
    </source>
</evidence>
<dbReference type="InterPro" id="IPR000182">
    <property type="entry name" value="GNAT_dom"/>
</dbReference>
<protein>
    <submittedName>
        <fullName evidence="2">GNAT family N-acetyltransferase</fullName>
    </submittedName>
</protein>
<dbReference type="Proteomes" id="UP000698173">
    <property type="component" value="Unassembled WGS sequence"/>
</dbReference>
<dbReference type="Pfam" id="PF00583">
    <property type="entry name" value="Acetyltransf_1"/>
    <property type="match status" value="1"/>
</dbReference>
<evidence type="ECO:0000259" key="1">
    <source>
        <dbReference type="PROSITE" id="PS51186"/>
    </source>
</evidence>
<dbReference type="GO" id="GO:0016747">
    <property type="term" value="F:acyltransferase activity, transferring groups other than amino-acyl groups"/>
    <property type="evidence" value="ECO:0007669"/>
    <property type="project" value="InterPro"/>
</dbReference>
<proteinExistence type="predicted"/>
<dbReference type="InterPro" id="IPR016181">
    <property type="entry name" value="Acyl_CoA_acyltransferase"/>
</dbReference>
<name>A0A921FZ10_SPOPS</name>
<reference evidence="2" key="1">
    <citation type="journal article" date="2021" name="PeerJ">
        <title>Extensive microbial diversity within the chicken gut microbiome revealed by metagenomics and culture.</title>
        <authorList>
            <person name="Gilroy R."/>
            <person name="Ravi A."/>
            <person name="Getino M."/>
            <person name="Pursley I."/>
            <person name="Horton D.L."/>
            <person name="Alikhan N.F."/>
            <person name="Baker D."/>
            <person name="Gharbi K."/>
            <person name="Hall N."/>
            <person name="Watson M."/>
            <person name="Adriaenssens E.M."/>
            <person name="Foster-Nyarko E."/>
            <person name="Jarju S."/>
            <person name="Secka A."/>
            <person name="Antonio M."/>
            <person name="Oren A."/>
            <person name="Chaudhuri R.R."/>
            <person name="La Ragione R."/>
            <person name="Hildebrand F."/>
            <person name="Pallen M.J."/>
        </authorList>
    </citation>
    <scope>NUCLEOTIDE SEQUENCE</scope>
    <source>
        <strain evidence="2">CHK171-7178</strain>
    </source>
</reference>